<dbReference type="AlphaFoldDB" id="A0A7I7RW04"/>
<dbReference type="KEGG" id="marz:MARA_22150"/>
<dbReference type="PANTHER" id="PTHR42748:SF7">
    <property type="entry name" value="NMRA LIKE REDOX SENSOR 1-RELATED"/>
    <property type="match status" value="1"/>
</dbReference>
<dbReference type="Proteomes" id="UP000467428">
    <property type="component" value="Chromosome"/>
</dbReference>
<protein>
    <recommendedName>
        <fullName evidence="3">NmrA-like domain-containing protein</fullName>
    </recommendedName>
</protein>
<accession>A0A7I7RW04</accession>
<dbReference type="Gene3D" id="3.40.50.720">
    <property type="entry name" value="NAD(P)-binding Rossmann-like Domain"/>
    <property type="match status" value="1"/>
</dbReference>
<evidence type="ECO:0000313" key="5">
    <source>
        <dbReference type="Proteomes" id="UP000467428"/>
    </source>
</evidence>
<proteinExistence type="inferred from homology"/>
<comment type="similarity">
    <text evidence="1">Belongs to the NmrA-type oxidoreductase family.</text>
</comment>
<sequence length="278" mass="29499">MNDPYVVLGATGGQGGAVLDALLDDGRSVRAVVRSASSARSRSLQDRGAELAEADISDAHALAAAMRDSAGVFAMTTPFEDGEEAELAQGRAVVAAAGIAAVPHLVFSSVASADRGTGIPHFETKAATERLLADSGVPYTIVGPTYFYDNLLGGIDDVKAGRLDLAVGLDTPLQQLSRRDLGRFVVHVFENAATHLGVRIDVASDAPTPRQMAAVLSATWDREVVPHSHDPAEIESPDMRAMFGFLSTTGYSADIPPLHERYPDIGWQSFEQWVRESG</sequence>
<geneLocation type="plasmid" evidence="5">
    <name>pjcm18538 dna</name>
</geneLocation>
<gene>
    <name evidence="4" type="ORF">MARA_22150</name>
</gene>
<organism evidence="4 5">
    <name type="scientific">Mycolicibacterium arabiense</name>
    <dbReference type="NCBI Taxonomy" id="1286181"/>
    <lineage>
        <taxon>Bacteria</taxon>
        <taxon>Bacillati</taxon>
        <taxon>Actinomycetota</taxon>
        <taxon>Actinomycetes</taxon>
        <taxon>Mycobacteriales</taxon>
        <taxon>Mycobacteriaceae</taxon>
        <taxon>Mycolicibacterium</taxon>
    </lineage>
</organism>
<reference evidence="4 5" key="1">
    <citation type="journal article" date="2019" name="Emerg. Microbes Infect.">
        <title>Comprehensive subspecies identification of 175 nontuberculous mycobacteria species based on 7547 genomic profiles.</title>
        <authorList>
            <person name="Matsumoto Y."/>
            <person name="Kinjo T."/>
            <person name="Motooka D."/>
            <person name="Nabeya D."/>
            <person name="Jung N."/>
            <person name="Uechi K."/>
            <person name="Horii T."/>
            <person name="Iida T."/>
            <person name="Fujita J."/>
            <person name="Nakamura S."/>
        </authorList>
    </citation>
    <scope>NUCLEOTIDE SEQUENCE [LARGE SCALE GENOMIC DNA]</scope>
    <source>
        <strain evidence="4 5">JCM 18538</strain>
    </source>
</reference>
<keyword evidence="5" id="KW-1185">Reference proteome</keyword>
<dbReference type="InterPro" id="IPR036291">
    <property type="entry name" value="NAD(P)-bd_dom_sf"/>
</dbReference>
<feature type="domain" description="NmrA-like" evidence="3">
    <location>
        <begin position="6"/>
        <end position="224"/>
    </location>
</feature>
<dbReference type="InterPro" id="IPR051164">
    <property type="entry name" value="NmrA-like_oxidored"/>
</dbReference>
<evidence type="ECO:0000259" key="3">
    <source>
        <dbReference type="Pfam" id="PF05368"/>
    </source>
</evidence>
<dbReference type="Gene3D" id="3.90.25.10">
    <property type="entry name" value="UDP-galactose 4-epimerase, domain 1"/>
    <property type="match status" value="1"/>
</dbReference>
<evidence type="ECO:0000313" key="4">
    <source>
        <dbReference type="EMBL" id="BBY48747.1"/>
    </source>
</evidence>
<evidence type="ECO:0000256" key="1">
    <source>
        <dbReference type="ARBA" id="ARBA00006328"/>
    </source>
</evidence>
<dbReference type="PANTHER" id="PTHR42748">
    <property type="entry name" value="NITROGEN METABOLITE REPRESSION PROTEIN NMRA FAMILY MEMBER"/>
    <property type="match status" value="1"/>
</dbReference>
<dbReference type="SUPFAM" id="SSF51735">
    <property type="entry name" value="NAD(P)-binding Rossmann-fold domains"/>
    <property type="match status" value="1"/>
</dbReference>
<dbReference type="RefSeq" id="WP_163918484.1">
    <property type="nucleotide sequence ID" value="NZ_AP022593.1"/>
</dbReference>
<keyword evidence="2" id="KW-0521">NADP</keyword>
<dbReference type="Pfam" id="PF05368">
    <property type="entry name" value="NmrA"/>
    <property type="match status" value="1"/>
</dbReference>
<name>A0A7I7RW04_9MYCO</name>
<dbReference type="InterPro" id="IPR008030">
    <property type="entry name" value="NmrA-like"/>
</dbReference>
<dbReference type="EMBL" id="AP022593">
    <property type="protein sequence ID" value="BBY48747.1"/>
    <property type="molecule type" value="Genomic_DNA"/>
</dbReference>
<evidence type="ECO:0000256" key="2">
    <source>
        <dbReference type="ARBA" id="ARBA00022857"/>
    </source>
</evidence>